<evidence type="ECO:0000313" key="10">
    <source>
        <dbReference type="EMBL" id="RKP27931.1"/>
    </source>
</evidence>
<reference evidence="11" key="1">
    <citation type="journal article" date="2018" name="Nat. Microbiol.">
        <title>Leveraging single-cell genomics to expand the fungal tree of life.</title>
        <authorList>
            <person name="Ahrendt S.R."/>
            <person name="Quandt C.A."/>
            <person name="Ciobanu D."/>
            <person name="Clum A."/>
            <person name="Salamov A."/>
            <person name="Andreopoulos B."/>
            <person name="Cheng J.F."/>
            <person name="Woyke T."/>
            <person name="Pelin A."/>
            <person name="Henrissat B."/>
            <person name="Reynolds N.K."/>
            <person name="Benny G.L."/>
            <person name="Smith M.E."/>
            <person name="James T.Y."/>
            <person name="Grigoriev I.V."/>
        </authorList>
    </citation>
    <scope>NUCLEOTIDE SEQUENCE [LARGE SCALE GENOMIC DNA]</scope>
    <source>
        <strain evidence="11">Benny S71-1</strain>
    </source>
</reference>
<dbReference type="Gene3D" id="3.40.50.300">
    <property type="entry name" value="P-loop containing nucleotide triphosphate hydrolases"/>
    <property type="match status" value="1"/>
</dbReference>
<dbReference type="GO" id="GO:0005975">
    <property type="term" value="P:carbohydrate metabolic process"/>
    <property type="evidence" value="ECO:0007669"/>
    <property type="project" value="InterPro"/>
</dbReference>
<dbReference type="PANTHER" id="PTHR43442:SF3">
    <property type="entry name" value="GLUCONOKINASE-RELATED"/>
    <property type="match status" value="1"/>
</dbReference>
<dbReference type="CDD" id="cd02021">
    <property type="entry name" value="GntK"/>
    <property type="match status" value="1"/>
</dbReference>
<dbReference type="EMBL" id="KZ989134">
    <property type="protein sequence ID" value="RKP27931.1"/>
    <property type="molecule type" value="Genomic_DNA"/>
</dbReference>
<dbReference type="GO" id="GO:0046316">
    <property type="term" value="F:gluconokinase activity"/>
    <property type="evidence" value="ECO:0007669"/>
    <property type="project" value="UniProtKB-EC"/>
</dbReference>
<dbReference type="InterPro" id="IPR006001">
    <property type="entry name" value="Therm_gnt_kin"/>
</dbReference>
<evidence type="ECO:0000256" key="9">
    <source>
        <dbReference type="ARBA" id="ARBA00048090"/>
    </source>
</evidence>
<dbReference type="Proteomes" id="UP000278143">
    <property type="component" value="Unassembled WGS sequence"/>
</dbReference>
<comment type="similarity">
    <text evidence="2">Belongs to the gluconokinase GntK/GntV family.</text>
</comment>
<dbReference type="GO" id="GO:0005737">
    <property type="term" value="C:cytoplasm"/>
    <property type="evidence" value="ECO:0007669"/>
    <property type="project" value="TreeGrafter"/>
</dbReference>
<keyword evidence="11" id="KW-1185">Reference proteome</keyword>
<evidence type="ECO:0000256" key="5">
    <source>
        <dbReference type="ARBA" id="ARBA00022741"/>
    </source>
</evidence>
<evidence type="ECO:0000256" key="1">
    <source>
        <dbReference type="ARBA" id="ARBA00004875"/>
    </source>
</evidence>
<protein>
    <recommendedName>
        <fullName evidence="3">gluconokinase</fullName>
        <ecNumber evidence="3">2.7.1.12</ecNumber>
    </recommendedName>
    <alternativeName>
        <fullName evidence="8">Gluconate kinase</fullName>
    </alternativeName>
</protein>
<evidence type="ECO:0000256" key="3">
    <source>
        <dbReference type="ARBA" id="ARBA00012054"/>
    </source>
</evidence>
<sequence>MLFYVEADDHHSTQSRTKMSGGLALTDDDRWPWLDTLCEVVNRRGDQLAGQFASCDTSLHIYLACSCLKRTYRDVFRQRLRYPVRFIYLNISEHRAQQRAAARVAHFMPASLVASQFAALEAPTHHERADAPSDVLVLDGDMDRSALLAMAIEALAHEARHETGHDI</sequence>
<name>A0A4P9Z7P2_9FUNG</name>
<dbReference type="AlphaFoldDB" id="A0A4P9Z7P2"/>
<gene>
    <name evidence="10" type="ORF">SYNPS1DRAFT_11940</name>
</gene>
<dbReference type="SUPFAM" id="SSF52540">
    <property type="entry name" value="P-loop containing nucleoside triphosphate hydrolases"/>
    <property type="match status" value="1"/>
</dbReference>
<evidence type="ECO:0000256" key="6">
    <source>
        <dbReference type="ARBA" id="ARBA00022777"/>
    </source>
</evidence>
<keyword evidence="4" id="KW-0808">Transferase</keyword>
<evidence type="ECO:0000256" key="4">
    <source>
        <dbReference type="ARBA" id="ARBA00022679"/>
    </source>
</evidence>
<keyword evidence="5" id="KW-0547">Nucleotide-binding</keyword>
<keyword evidence="6" id="KW-0418">Kinase</keyword>
<organism evidence="10 11">
    <name type="scientific">Syncephalis pseudoplumigaleata</name>
    <dbReference type="NCBI Taxonomy" id="1712513"/>
    <lineage>
        <taxon>Eukaryota</taxon>
        <taxon>Fungi</taxon>
        <taxon>Fungi incertae sedis</taxon>
        <taxon>Zoopagomycota</taxon>
        <taxon>Zoopagomycotina</taxon>
        <taxon>Zoopagomycetes</taxon>
        <taxon>Zoopagales</taxon>
        <taxon>Piptocephalidaceae</taxon>
        <taxon>Syncephalis</taxon>
    </lineage>
</organism>
<proteinExistence type="inferred from homology"/>
<dbReference type="OrthoDB" id="275177at2759"/>
<evidence type="ECO:0000313" key="11">
    <source>
        <dbReference type="Proteomes" id="UP000278143"/>
    </source>
</evidence>
<dbReference type="PANTHER" id="PTHR43442">
    <property type="entry name" value="GLUCONOKINASE-RELATED"/>
    <property type="match status" value="1"/>
</dbReference>
<dbReference type="GO" id="GO:0005524">
    <property type="term" value="F:ATP binding"/>
    <property type="evidence" value="ECO:0007669"/>
    <property type="project" value="UniProtKB-KW"/>
</dbReference>
<comment type="catalytic activity">
    <reaction evidence="9">
        <text>D-gluconate + ATP = 6-phospho-D-gluconate + ADP + H(+)</text>
        <dbReference type="Rhea" id="RHEA:19433"/>
        <dbReference type="ChEBI" id="CHEBI:15378"/>
        <dbReference type="ChEBI" id="CHEBI:18391"/>
        <dbReference type="ChEBI" id="CHEBI:30616"/>
        <dbReference type="ChEBI" id="CHEBI:58759"/>
        <dbReference type="ChEBI" id="CHEBI:456216"/>
        <dbReference type="EC" id="2.7.1.12"/>
    </reaction>
</comment>
<dbReference type="InterPro" id="IPR027417">
    <property type="entry name" value="P-loop_NTPase"/>
</dbReference>
<evidence type="ECO:0000256" key="7">
    <source>
        <dbReference type="ARBA" id="ARBA00022840"/>
    </source>
</evidence>
<dbReference type="UniPathway" id="UPA00792"/>
<keyword evidence="7" id="KW-0067">ATP-binding</keyword>
<accession>A0A4P9Z7P2</accession>
<evidence type="ECO:0000256" key="8">
    <source>
        <dbReference type="ARBA" id="ARBA00029835"/>
    </source>
</evidence>
<evidence type="ECO:0000256" key="2">
    <source>
        <dbReference type="ARBA" id="ARBA00008420"/>
    </source>
</evidence>
<dbReference type="EC" id="2.7.1.12" evidence="3"/>
<comment type="pathway">
    <text evidence="1">Carbohydrate acid metabolism; D-gluconate degradation.</text>
</comment>